<feature type="compositionally biased region" description="Basic and acidic residues" evidence="1">
    <location>
        <begin position="543"/>
        <end position="556"/>
    </location>
</feature>
<dbReference type="PANTHER" id="PTHR35324">
    <property type="entry name" value="BNAA08G03750D PROTEIN"/>
    <property type="match status" value="1"/>
</dbReference>
<sequence>MAHYAQEDDDDNGNHALLMVTTASETANHHTWFLDTGCTNHICGKKELFVDLDDSVHSKVRFADDSTISVMGKGRILIKLKNGDHKYISDVFYVPEIKYNLLSMGQLIEKGYDFNSCDNQLFICDKREEVSQIPIVNEEVPASQVPVVNEEIPPNDAQDVPQVERPRRRHQQSVTLRDFETMMAGMDRISELPEPILQDIVFLLPWEDASHMCVLSKRFKDLWKILPVFNFNFEQKLDEGKFLRGRERKIYIQKGSKDLISVVDQAFLDFRSEKGLIQKFRLRIEILRSLKVVSLFRVCLDGEFVDSFFAGSLVLRDFALEECLGFERINVVGTNLESFLYEGHYKIFNISDAALKYSRELNLNFDCIKDYLVEDLLSKLPLLQNLALACLSGVTRLKISHYLLEKLHLCLGTDLMISFKPDEMTEVEVTPVPVIKHLRLEEFGVVCSTYEAMLDGLLWSCHPDMLEIPYTAEKNAEFIEVLREELIDRREDPQCCIDSRIRCWRHYIQDVSAQGLITAEDGNALQSSLPIYKKQPNINNKNSENKEEKEDQREEENPSNITTYLCLKPPPPPHTTGTLDKEVVLRRIRHRKRVNKVKSAVQALLSSPFASDHVDSNNKISSVPRIKWADDAFAAP</sequence>
<evidence type="ECO:0000313" key="4">
    <source>
        <dbReference type="Proteomes" id="UP000826271"/>
    </source>
</evidence>
<organism evidence="3 4">
    <name type="scientific">Buddleja alternifolia</name>
    <dbReference type="NCBI Taxonomy" id="168488"/>
    <lineage>
        <taxon>Eukaryota</taxon>
        <taxon>Viridiplantae</taxon>
        <taxon>Streptophyta</taxon>
        <taxon>Embryophyta</taxon>
        <taxon>Tracheophyta</taxon>
        <taxon>Spermatophyta</taxon>
        <taxon>Magnoliopsida</taxon>
        <taxon>eudicotyledons</taxon>
        <taxon>Gunneridae</taxon>
        <taxon>Pentapetalae</taxon>
        <taxon>asterids</taxon>
        <taxon>lamiids</taxon>
        <taxon>Lamiales</taxon>
        <taxon>Scrophulariaceae</taxon>
        <taxon>Buddlejeae</taxon>
        <taxon>Buddleja</taxon>
    </lineage>
</organism>
<dbReference type="Proteomes" id="UP000826271">
    <property type="component" value="Unassembled WGS sequence"/>
</dbReference>
<dbReference type="InterPro" id="IPR054722">
    <property type="entry name" value="PolX-like_BBD"/>
</dbReference>
<dbReference type="PANTHER" id="PTHR35324:SF4">
    <property type="entry name" value="EXPRESSED PROTEIN"/>
    <property type="match status" value="1"/>
</dbReference>
<dbReference type="Pfam" id="PF22936">
    <property type="entry name" value="Pol_BBD"/>
    <property type="match status" value="1"/>
</dbReference>
<reference evidence="3" key="1">
    <citation type="submission" date="2019-10" db="EMBL/GenBank/DDBJ databases">
        <authorList>
            <person name="Zhang R."/>
            <person name="Pan Y."/>
            <person name="Wang J."/>
            <person name="Ma R."/>
            <person name="Yu S."/>
        </authorList>
    </citation>
    <scope>NUCLEOTIDE SEQUENCE</scope>
    <source>
        <strain evidence="3">LA-IB0</strain>
        <tissue evidence="3">Leaf</tissue>
    </source>
</reference>
<evidence type="ECO:0000313" key="3">
    <source>
        <dbReference type="EMBL" id="KAG8389982.1"/>
    </source>
</evidence>
<name>A0AAV6YA72_9LAMI</name>
<accession>A0AAV6YA72</accession>
<feature type="domain" description="Retrovirus-related Pol polyprotein from transposon TNT 1-94-like beta-barrel" evidence="2">
    <location>
        <begin position="32"/>
        <end position="112"/>
    </location>
</feature>
<dbReference type="SUPFAM" id="SSF81383">
    <property type="entry name" value="F-box domain"/>
    <property type="match status" value="1"/>
</dbReference>
<evidence type="ECO:0000256" key="1">
    <source>
        <dbReference type="SAM" id="MobiDB-lite"/>
    </source>
</evidence>
<proteinExistence type="predicted"/>
<dbReference type="InterPro" id="IPR036047">
    <property type="entry name" value="F-box-like_dom_sf"/>
</dbReference>
<comment type="caution">
    <text evidence="3">The sequence shown here is derived from an EMBL/GenBank/DDBJ whole genome shotgun (WGS) entry which is preliminary data.</text>
</comment>
<dbReference type="AlphaFoldDB" id="A0AAV6YA72"/>
<dbReference type="EMBL" id="WHWC01000001">
    <property type="protein sequence ID" value="KAG8389982.1"/>
    <property type="molecule type" value="Genomic_DNA"/>
</dbReference>
<feature type="region of interest" description="Disordered" evidence="1">
    <location>
        <begin position="528"/>
        <end position="578"/>
    </location>
</feature>
<evidence type="ECO:0000259" key="2">
    <source>
        <dbReference type="Pfam" id="PF22936"/>
    </source>
</evidence>
<gene>
    <name evidence="3" type="ORF">BUALT_Bualt01G0036000</name>
</gene>
<keyword evidence="4" id="KW-1185">Reference proteome</keyword>
<protein>
    <recommendedName>
        <fullName evidence="2">Retrovirus-related Pol polyprotein from transposon TNT 1-94-like beta-barrel domain-containing protein</fullName>
    </recommendedName>
</protein>